<comment type="caution">
    <text evidence="1">The sequence shown here is derived from an EMBL/GenBank/DDBJ whole genome shotgun (WGS) entry which is preliminary data.</text>
</comment>
<keyword evidence="2" id="KW-1185">Reference proteome</keyword>
<proteinExistence type="predicted"/>
<evidence type="ECO:0000313" key="1">
    <source>
        <dbReference type="EMBL" id="KAI4324597.1"/>
    </source>
</evidence>
<organism evidence="1 2">
    <name type="scientific">Melastoma candidum</name>
    <dbReference type="NCBI Taxonomy" id="119954"/>
    <lineage>
        <taxon>Eukaryota</taxon>
        <taxon>Viridiplantae</taxon>
        <taxon>Streptophyta</taxon>
        <taxon>Embryophyta</taxon>
        <taxon>Tracheophyta</taxon>
        <taxon>Spermatophyta</taxon>
        <taxon>Magnoliopsida</taxon>
        <taxon>eudicotyledons</taxon>
        <taxon>Gunneridae</taxon>
        <taxon>Pentapetalae</taxon>
        <taxon>rosids</taxon>
        <taxon>malvids</taxon>
        <taxon>Myrtales</taxon>
        <taxon>Melastomataceae</taxon>
        <taxon>Melastomatoideae</taxon>
        <taxon>Melastomateae</taxon>
        <taxon>Melastoma</taxon>
    </lineage>
</organism>
<dbReference type="EMBL" id="CM042888">
    <property type="protein sequence ID" value="KAI4324597.1"/>
    <property type="molecule type" value="Genomic_DNA"/>
</dbReference>
<dbReference type="Proteomes" id="UP001057402">
    <property type="component" value="Chromosome 9"/>
</dbReference>
<evidence type="ECO:0000313" key="2">
    <source>
        <dbReference type="Proteomes" id="UP001057402"/>
    </source>
</evidence>
<gene>
    <name evidence="1" type="ORF">MLD38_030070</name>
</gene>
<protein>
    <submittedName>
        <fullName evidence="1">Uncharacterized protein</fullName>
    </submittedName>
</protein>
<name>A0ACB9MK81_9MYRT</name>
<accession>A0ACB9MK81</accession>
<reference evidence="2" key="1">
    <citation type="journal article" date="2023" name="Front. Plant Sci.">
        <title>Chromosomal-level genome assembly of Melastoma candidum provides insights into trichome evolution.</title>
        <authorList>
            <person name="Zhong Y."/>
            <person name="Wu W."/>
            <person name="Sun C."/>
            <person name="Zou P."/>
            <person name="Liu Y."/>
            <person name="Dai S."/>
            <person name="Zhou R."/>
        </authorList>
    </citation>
    <scope>NUCLEOTIDE SEQUENCE [LARGE SCALE GENOMIC DNA]</scope>
</reference>
<sequence>MAASPMPSCISPPLNLTGNTDVFLYKKRPGELLDEIVFYSLLRKISNVMDSDAVHKARNIQKEYNRQQSHCVPCNKVVGIKFTDTEPQEPFVFHALPSSRVLFRMSGDEHDPSLIPPDEWFDPPQPVSQSM</sequence>